<evidence type="ECO:0000313" key="4">
    <source>
        <dbReference type="WBParaSite" id="L893_g22568.t1"/>
    </source>
</evidence>
<dbReference type="InterPro" id="IPR045142">
    <property type="entry name" value="BCAS3-like"/>
</dbReference>
<dbReference type="InterPro" id="IPR036322">
    <property type="entry name" value="WD40_repeat_dom_sf"/>
</dbReference>
<dbReference type="SUPFAM" id="SSF50978">
    <property type="entry name" value="WD40 repeat-like"/>
    <property type="match status" value="1"/>
</dbReference>
<dbReference type="AlphaFoldDB" id="A0A1I7Z3T0"/>
<keyword evidence="3" id="KW-1185">Reference proteome</keyword>
<evidence type="ECO:0000259" key="2">
    <source>
        <dbReference type="Pfam" id="PF21034"/>
    </source>
</evidence>
<feature type="domain" description="BCAS3 WD40" evidence="2">
    <location>
        <begin position="116"/>
        <end position="540"/>
    </location>
</feature>
<feature type="region of interest" description="Disordered" evidence="1">
    <location>
        <begin position="474"/>
        <end position="503"/>
    </location>
</feature>
<evidence type="ECO:0000256" key="1">
    <source>
        <dbReference type="SAM" id="MobiDB-lite"/>
    </source>
</evidence>
<evidence type="ECO:0000313" key="3">
    <source>
        <dbReference type="Proteomes" id="UP000095287"/>
    </source>
</evidence>
<proteinExistence type="predicted"/>
<dbReference type="GO" id="GO:0006914">
    <property type="term" value="P:autophagy"/>
    <property type="evidence" value="ECO:0007669"/>
    <property type="project" value="InterPro"/>
</dbReference>
<feature type="compositionally biased region" description="Polar residues" evidence="1">
    <location>
        <begin position="872"/>
        <end position="881"/>
    </location>
</feature>
<protein>
    <submittedName>
        <fullName evidence="4">BCAS3 domain-containing protein</fullName>
    </submittedName>
</protein>
<dbReference type="Proteomes" id="UP000095287">
    <property type="component" value="Unplaced"/>
</dbReference>
<reference evidence="4" key="1">
    <citation type="submission" date="2016-11" db="UniProtKB">
        <authorList>
            <consortium name="WormBaseParasite"/>
        </authorList>
    </citation>
    <scope>IDENTIFICATION</scope>
</reference>
<feature type="compositionally biased region" description="Low complexity" evidence="1">
    <location>
        <begin position="628"/>
        <end position="645"/>
    </location>
</feature>
<feature type="region of interest" description="Disordered" evidence="1">
    <location>
        <begin position="856"/>
        <end position="887"/>
    </location>
</feature>
<dbReference type="WBParaSite" id="L893_g22568.t1">
    <property type="protein sequence ID" value="L893_g22568.t1"/>
    <property type="gene ID" value="L893_g22568"/>
</dbReference>
<dbReference type="PANTHER" id="PTHR13268">
    <property type="entry name" value="BREAST CARCINOMA AMPLIFIED SEQUENCE 3"/>
    <property type="match status" value="1"/>
</dbReference>
<dbReference type="Pfam" id="PF21034">
    <property type="entry name" value="BCAS3_WD40"/>
    <property type="match status" value="1"/>
</dbReference>
<dbReference type="PANTHER" id="PTHR13268:SF0">
    <property type="entry name" value="BCAS3 MICROTUBULE ASSOCIATED CELL MIGRATION FACTOR"/>
    <property type="match status" value="1"/>
</dbReference>
<feature type="compositionally biased region" description="Low complexity" evidence="1">
    <location>
        <begin position="653"/>
        <end position="672"/>
    </location>
</feature>
<feature type="region of interest" description="Disordered" evidence="1">
    <location>
        <begin position="621"/>
        <end position="684"/>
    </location>
</feature>
<dbReference type="InterPro" id="IPR015943">
    <property type="entry name" value="WD40/YVTN_repeat-like_dom_sf"/>
</dbReference>
<name>A0A1I7Z3T0_9BILA</name>
<organism evidence="3 4">
    <name type="scientific">Steinernema glaseri</name>
    <dbReference type="NCBI Taxonomy" id="37863"/>
    <lineage>
        <taxon>Eukaryota</taxon>
        <taxon>Metazoa</taxon>
        <taxon>Ecdysozoa</taxon>
        <taxon>Nematoda</taxon>
        <taxon>Chromadorea</taxon>
        <taxon>Rhabditida</taxon>
        <taxon>Tylenchina</taxon>
        <taxon>Panagrolaimomorpha</taxon>
        <taxon>Strongyloidoidea</taxon>
        <taxon>Steinernematidae</taxon>
        <taxon>Steinernema</taxon>
    </lineage>
</organism>
<dbReference type="GO" id="GO:0042594">
    <property type="term" value="P:response to starvation"/>
    <property type="evidence" value="ECO:0007669"/>
    <property type="project" value="TreeGrafter"/>
</dbReference>
<feature type="compositionally biased region" description="Polar residues" evidence="1">
    <location>
        <begin position="474"/>
        <end position="487"/>
    </location>
</feature>
<dbReference type="InterPro" id="IPR048382">
    <property type="entry name" value="BCAS3_WD40"/>
</dbReference>
<accession>A0A1I7Z3T0</accession>
<sequence>MALSAEVDNTFARKAAWLEKVHPQQQVTEGGILSIPDDSDVPVDEAFLNKSLSNSSQKSYYQRGQCVHPESVPEASFMTTMVEFAHEVIPQTNSVPPTTEQVNWVRIQKFNYDVGGHKVGHVIIIGLARGYQIWAHLENGDCEEIISERSGPLRAGIVLPFQPEPIHSICENKYKESRPIFAFVDSNAIAYDAQFNELTFMSLKSGVIVNKLDCTGSIIDLKCSSKCLVVCLVDRLIICDVMTLSIIHVISKCRVADTLLAPPFALSDRLLAYADVKFDRANQSVGGATFDCELSYTSQVMNAAKCLTKLGETMVQSLTFSSNAKAPHEDYGFVTVVDIDRIDKIEHQNRSEYVLHHFIAHDTPVGHLSFGQGGNLLLTTGQDATSFHLFQLLSHPGSPSLGAVQHLYTLFRGNTPAKVLDTTFSDDNRWLAIATNHGTVHVFPITPYGGAVNVRTHGGSFVNKESRFERSAGITSSDFVASPRNQSNTPPARPSPNVPNPIREHPVIGTTTLVRSVVNPRVGPFPQPLVVNALAKIRQHISTENITARASDMTPTAFTGKQPSRSASSLKLAAEMSRRLAVSFVAPSLATAAPNSAVHSHRRQTLLVMSNDGMLMEYQLQPQRERTSSTSSTSERTSSTSSTSSAHAVEGVPAQPQSLPSGPSSQSLSKQAASRQSQNGQIRLKPFPLAQWELKRTKNSSDVHPPLSVHSPLVSWTKNSSVSTVPITVDSDDEEPKKVLQDKDWLPQVEVTTYCGPHRRLWMGPQFAFSYYAPSGHSSADLVSPSESPNSSNSANLHRSVPVVIGDSSVAAGSFENPAARIVCGSWQSDFDSRLSGGDETTVRDQIADAMNALDMNEKSPPAGRPHFVTGDSDSLNSSQDLVVFQD</sequence>
<dbReference type="GO" id="GO:0005737">
    <property type="term" value="C:cytoplasm"/>
    <property type="evidence" value="ECO:0007669"/>
    <property type="project" value="TreeGrafter"/>
</dbReference>
<dbReference type="Gene3D" id="2.130.10.10">
    <property type="entry name" value="YVTN repeat-like/Quinoprotein amine dehydrogenase"/>
    <property type="match status" value="1"/>
</dbReference>